<comment type="caution">
    <text evidence="1">The sequence shown here is derived from an EMBL/GenBank/DDBJ whole genome shotgun (WGS) entry which is preliminary data.</text>
</comment>
<accession>A0ACB9QXK2</accession>
<organism evidence="1 2">
    <name type="scientific">Melastoma candidum</name>
    <dbReference type="NCBI Taxonomy" id="119954"/>
    <lineage>
        <taxon>Eukaryota</taxon>
        <taxon>Viridiplantae</taxon>
        <taxon>Streptophyta</taxon>
        <taxon>Embryophyta</taxon>
        <taxon>Tracheophyta</taxon>
        <taxon>Spermatophyta</taxon>
        <taxon>Magnoliopsida</taxon>
        <taxon>eudicotyledons</taxon>
        <taxon>Gunneridae</taxon>
        <taxon>Pentapetalae</taxon>
        <taxon>rosids</taxon>
        <taxon>malvids</taxon>
        <taxon>Myrtales</taxon>
        <taxon>Melastomataceae</taxon>
        <taxon>Melastomatoideae</taxon>
        <taxon>Melastomateae</taxon>
        <taxon>Melastoma</taxon>
    </lineage>
</organism>
<gene>
    <name evidence="1" type="ORF">MLD38_019431</name>
</gene>
<proteinExistence type="predicted"/>
<evidence type="ECO:0000313" key="1">
    <source>
        <dbReference type="EMBL" id="KAI4371165.1"/>
    </source>
</evidence>
<name>A0ACB9QXK2_9MYRT</name>
<sequence>MMGVKPARIGRRFQGKVAIAIASTQGIGFSIAEHLSFRLEGASGDVSSRKQNNGNEKLKGKGLEVLGVVCHVSKHQQRKNLVDLTVQKYGKIHVIISNPL</sequence>
<reference evidence="2" key="1">
    <citation type="journal article" date="2023" name="Front. Plant Sci.">
        <title>Chromosomal-level genome assembly of Melastoma candidum provides insights into trichome evolution.</title>
        <authorList>
            <person name="Zhong Y."/>
            <person name="Wu W."/>
            <person name="Sun C."/>
            <person name="Zou P."/>
            <person name="Liu Y."/>
            <person name="Dai S."/>
            <person name="Zhou R."/>
        </authorList>
    </citation>
    <scope>NUCLEOTIDE SEQUENCE [LARGE SCALE GENOMIC DNA]</scope>
</reference>
<keyword evidence="2" id="KW-1185">Reference proteome</keyword>
<dbReference type="EMBL" id="CM042884">
    <property type="protein sequence ID" value="KAI4371165.1"/>
    <property type="molecule type" value="Genomic_DNA"/>
</dbReference>
<dbReference type="Proteomes" id="UP001057402">
    <property type="component" value="Chromosome 5"/>
</dbReference>
<protein>
    <submittedName>
        <fullName evidence="1">Uncharacterized protein</fullName>
    </submittedName>
</protein>
<evidence type="ECO:0000313" key="2">
    <source>
        <dbReference type="Proteomes" id="UP001057402"/>
    </source>
</evidence>